<evidence type="ECO:0000313" key="1">
    <source>
        <dbReference type="EMBL" id="SVE53093.1"/>
    </source>
</evidence>
<gene>
    <name evidence="1" type="ORF">METZ01_LOCUS505947</name>
</gene>
<organism evidence="1">
    <name type="scientific">marine metagenome</name>
    <dbReference type="NCBI Taxonomy" id="408172"/>
    <lineage>
        <taxon>unclassified sequences</taxon>
        <taxon>metagenomes</taxon>
        <taxon>ecological metagenomes</taxon>
    </lineage>
</organism>
<sequence>MGLLEKKIVASTPHGNVFAESHSPIQKNFLGKKRPLDRYR</sequence>
<name>A0A383E9L6_9ZZZZ</name>
<reference evidence="1" key="1">
    <citation type="submission" date="2018-05" db="EMBL/GenBank/DDBJ databases">
        <authorList>
            <person name="Lanie J.A."/>
            <person name="Ng W.-L."/>
            <person name="Kazmierczak K.M."/>
            <person name="Andrzejewski T.M."/>
            <person name="Davidsen T.M."/>
            <person name="Wayne K.J."/>
            <person name="Tettelin H."/>
            <person name="Glass J.I."/>
            <person name="Rusch D."/>
            <person name="Podicherti R."/>
            <person name="Tsui H.-C.T."/>
            <person name="Winkler M.E."/>
        </authorList>
    </citation>
    <scope>NUCLEOTIDE SEQUENCE</scope>
</reference>
<accession>A0A383E9L6</accession>
<proteinExistence type="predicted"/>
<protein>
    <submittedName>
        <fullName evidence="1">Uncharacterized protein</fullName>
    </submittedName>
</protein>
<feature type="non-terminal residue" evidence="1">
    <location>
        <position position="40"/>
    </location>
</feature>
<dbReference type="AlphaFoldDB" id="A0A383E9L6"/>
<dbReference type="EMBL" id="UINC01223766">
    <property type="protein sequence ID" value="SVE53093.1"/>
    <property type="molecule type" value="Genomic_DNA"/>
</dbReference>